<dbReference type="PROSITE" id="PS51782">
    <property type="entry name" value="LYSM"/>
    <property type="match status" value="1"/>
</dbReference>
<evidence type="ECO:0000313" key="2">
    <source>
        <dbReference type="EMBL" id="GMA82346.1"/>
    </source>
</evidence>
<proteinExistence type="predicted"/>
<dbReference type="Pfam" id="PF01476">
    <property type="entry name" value="LysM"/>
    <property type="match status" value="1"/>
</dbReference>
<feature type="domain" description="LysM" evidence="1">
    <location>
        <begin position="18"/>
        <end position="62"/>
    </location>
</feature>
<dbReference type="InterPro" id="IPR018392">
    <property type="entry name" value="LysM"/>
</dbReference>
<dbReference type="Gene3D" id="3.10.350.10">
    <property type="entry name" value="LysM domain"/>
    <property type="match status" value="1"/>
</dbReference>
<evidence type="ECO:0000259" key="1">
    <source>
        <dbReference type="PROSITE" id="PS51782"/>
    </source>
</evidence>
<dbReference type="PANTHER" id="PTHR33734:SF22">
    <property type="entry name" value="MEMBRANE-BOUND LYTIC MUREIN TRANSGLYCOSYLASE D"/>
    <property type="match status" value="1"/>
</dbReference>
<dbReference type="SMART" id="SM00257">
    <property type="entry name" value="LysM"/>
    <property type="match status" value="1"/>
</dbReference>
<protein>
    <recommendedName>
        <fullName evidence="1">LysM domain-containing protein</fullName>
    </recommendedName>
</protein>
<organism evidence="2 3">
    <name type="scientific">Shewanella glacialipiscicola</name>
    <dbReference type="NCBI Taxonomy" id="614069"/>
    <lineage>
        <taxon>Bacteria</taxon>
        <taxon>Pseudomonadati</taxon>
        <taxon>Pseudomonadota</taxon>
        <taxon>Gammaproteobacteria</taxon>
        <taxon>Alteromonadales</taxon>
        <taxon>Shewanellaceae</taxon>
        <taxon>Shewanella</taxon>
    </lineage>
</organism>
<dbReference type="InterPro" id="IPR036779">
    <property type="entry name" value="LysM_dom_sf"/>
</dbReference>
<keyword evidence="3" id="KW-1185">Reference proteome</keyword>
<reference evidence="3" key="1">
    <citation type="journal article" date="2019" name="Int. J. Syst. Evol. Microbiol.">
        <title>The Global Catalogue of Microorganisms (GCM) 10K type strain sequencing project: providing services to taxonomists for standard genome sequencing and annotation.</title>
        <authorList>
            <consortium name="The Broad Institute Genomics Platform"/>
            <consortium name="The Broad Institute Genome Sequencing Center for Infectious Disease"/>
            <person name="Wu L."/>
            <person name="Ma J."/>
        </authorList>
    </citation>
    <scope>NUCLEOTIDE SEQUENCE [LARGE SCALE GENOMIC DNA]</scope>
    <source>
        <strain evidence="3">NBRC 102030</strain>
    </source>
</reference>
<dbReference type="Proteomes" id="UP001157046">
    <property type="component" value="Unassembled WGS sequence"/>
</dbReference>
<comment type="caution">
    <text evidence="2">The sequence shown here is derived from an EMBL/GenBank/DDBJ whole genome shotgun (WGS) entry which is preliminary data.</text>
</comment>
<gene>
    <name evidence="2" type="ORF">GCM10025855_18790</name>
</gene>
<name>A0ABQ6J2J5_9GAMM</name>
<dbReference type="CDD" id="cd00118">
    <property type="entry name" value="LysM"/>
    <property type="match status" value="1"/>
</dbReference>
<dbReference type="PANTHER" id="PTHR33734">
    <property type="entry name" value="LYSM DOMAIN-CONTAINING GPI-ANCHORED PROTEIN 2"/>
    <property type="match status" value="1"/>
</dbReference>
<dbReference type="EMBL" id="BSUY01000001">
    <property type="protein sequence ID" value="GMA82346.1"/>
    <property type="molecule type" value="Genomic_DNA"/>
</dbReference>
<evidence type="ECO:0000313" key="3">
    <source>
        <dbReference type="Proteomes" id="UP001157046"/>
    </source>
</evidence>
<accession>A0ABQ6J2J5</accession>
<dbReference type="SUPFAM" id="SSF54106">
    <property type="entry name" value="LysM domain"/>
    <property type="match status" value="1"/>
</dbReference>
<sequence length="71" mass="7884">MVIFTPTDSQQTAQIRTVSYKVKTGDSLVRIANKFNVSVAELLEWNSLAQSQYLQPGQVIKLVVDESKLSA</sequence>